<name>A0AA36D2V9_9BILA</name>
<organism evidence="2 3">
    <name type="scientific">Mesorhabditis spiculigera</name>
    <dbReference type="NCBI Taxonomy" id="96644"/>
    <lineage>
        <taxon>Eukaryota</taxon>
        <taxon>Metazoa</taxon>
        <taxon>Ecdysozoa</taxon>
        <taxon>Nematoda</taxon>
        <taxon>Chromadorea</taxon>
        <taxon>Rhabditida</taxon>
        <taxon>Rhabditina</taxon>
        <taxon>Rhabditomorpha</taxon>
        <taxon>Rhabditoidea</taxon>
        <taxon>Rhabditidae</taxon>
        <taxon>Mesorhabditinae</taxon>
        <taxon>Mesorhabditis</taxon>
    </lineage>
</organism>
<reference evidence="2" key="1">
    <citation type="submission" date="2023-06" db="EMBL/GenBank/DDBJ databases">
        <authorList>
            <person name="Delattre M."/>
        </authorList>
    </citation>
    <scope>NUCLEOTIDE SEQUENCE</scope>
    <source>
        <strain evidence="2">AF72</strain>
    </source>
</reference>
<dbReference type="EMBL" id="CATQJA010002657">
    <property type="protein sequence ID" value="CAJ0579915.1"/>
    <property type="molecule type" value="Genomic_DNA"/>
</dbReference>
<feature type="signal peptide" evidence="1">
    <location>
        <begin position="1"/>
        <end position="24"/>
    </location>
</feature>
<dbReference type="AlphaFoldDB" id="A0AA36D2V9"/>
<sequence length="71" mass="7988">MASSPRGWLVYAVLLLALAGAAYAQYYVNVDGAEMLVKRSDPEHAFKRNNNNLNNMFRIGKRKLGNMMRLG</sequence>
<keyword evidence="1" id="KW-0732">Signal</keyword>
<protein>
    <submittedName>
        <fullName evidence="2">Uncharacterized protein</fullName>
    </submittedName>
</protein>
<keyword evidence="3" id="KW-1185">Reference proteome</keyword>
<dbReference type="Proteomes" id="UP001177023">
    <property type="component" value="Unassembled WGS sequence"/>
</dbReference>
<proteinExistence type="predicted"/>
<evidence type="ECO:0000313" key="3">
    <source>
        <dbReference type="Proteomes" id="UP001177023"/>
    </source>
</evidence>
<evidence type="ECO:0000313" key="2">
    <source>
        <dbReference type="EMBL" id="CAJ0579915.1"/>
    </source>
</evidence>
<feature type="chain" id="PRO_5041454195" evidence="1">
    <location>
        <begin position="25"/>
        <end position="71"/>
    </location>
</feature>
<comment type="caution">
    <text evidence="2">The sequence shown here is derived from an EMBL/GenBank/DDBJ whole genome shotgun (WGS) entry which is preliminary data.</text>
</comment>
<feature type="non-terminal residue" evidence="2">
    <location>
        <position position="71"/>
    </location>
</feature>
<accession>A0AA36D2V9</accession>
<evidence type="ECO:0000256" key="1">
    <source>
        <dbReference type="SAM" id="SignalP"/>
    </source>
</evidence>
<gene>
    <name evidence="2" type="ORF">MSPICULIGERA_LOCUS18118</name>
</gene>